<keyword evidence="1 6" id="KW-0963">Cytoplasm</keyword>
<evidence type="ECO:0000256" key="2">
    <source>
        <dbReference type="ARBA" id="ARBA00022763"/>
    </source>
</evidence>
<keyword evidence="3 6" id="KW-0238">DNA-binding</keyword>
<dbReference type="SUPFAM" id="SSF47781">
    <property type="entry name" value="RuvA domain 2-like"/>
    <property type="match status" value="1"/>
</dbReference>
<dbReference type="NCBIfam" id="TIGR00084">
    <property type="entry name" value="ruvA"/>
    <property type="match status" value="1"/>
</dbReference>
<keyword evidence="2 6" id="KW-0227">DNA damage</keyword>
<dbReference type="InterPro" id="IPR011114">
    <property type="entry name" value="RuvA_C"/>
</dbReference>
<dbReference type="Pfam" id="PF07499">
    <property type="entry name" value="RuvA_C"/>
    <property type="match status" value="1"/>
</dbReference>
<evidence type="ECO:0000256" key="4">
    <source>
        <dbReference type="ARBA" id="ARBA00023172"/>
    </source>
</evidence>
<keyword evidence="8" id="KW-0378">Hydrolase</keyword>
<evidence type="ECO:0000259" key="7">
    <source>
        <dbReference type="SMART" id="SM00278"/>
    </source>
</evidence>
<reference evidence="8 9" key="1">
    <citation type="submission" date="2024-03" db="EMBL/GenBank/DDBJ databases">
        <title>Human intestinal bacterial collection.</title>
        <authorList>
            <person name="Pauvert C."/>
            <person name="Hitch T.C.A."/>
            <person name="Clavel T."/>
        </authorList>
    </citation>
    <scope>NUCLEOTIDE SEQUENCE [LARGE SCALE GENOMIC DNA]</scope>
    <source>
        <strain evidence="8 9">CLA-AA-H192</strain>
    </source>
</reference>
<comment type="caution">
    <text evidence="8">The sequence shown here is derived from an EMBL/GenBank/DDBJ whole genome shotgun (WGS) entry which is preliminary data.</text>
</comment>
<keyword evidence="4 6" id="KW-0233">DNA recombination</keyword>
<dbReference type="InterPro" id="IPR036267">
    <property type="entry name" value="RuvA_C_sf"/>
</dbReference>
<dbReference type="EMBL" id="JBBMFF010000254">
    <property type="protein sequence ID" value="MEQ2511992.1"/>
    <property type="molecule type" value="Genomic_DNA"/>
</dbReference>
<sequence>MFYYFNGEVTLLESNLAVIDCGGVGYACRTSSYTLSRLHVGERARLYTYCSIREDAFDIYGFSTREELRNFELLLGVTGVGAKAALAILSSTTPDRFALAIFSQDEKALTAAPGVGKKLAQRILLELKDKLGGAAPAEGGISLPAGDVPAASGSALALAQAALAELGYRPQEITAALRSFEPEGMKTEEIVRQCLRAMVMR</sequence>
<comment type="subcellular location">
    <subcellularLocation>
        <location evidence="6">Cytoplasm</location>
    </subcellularLocation>
</comment>
<evidence type="ECO:0000313" key="8">
    <source>
        <dbReference type="EMBL" id="MEQ2511992.1"/>
    </source>
</evidence>
<dbReference type="InterPro" id="IPR012340">
    <property type="entry name" value="NA-bd_OB-fold"/>
</dbReference>
<dbReference type="GO" id="GO:0016787">
    <property type="term" value="F:hydrolase activity"/>
    <property type="evidence" value="ECO:0007669"/>
    <property type="project" value="UniProtKB-KW"/>
</dbReference>
<evidence type="ECO:0000256" key="5">
    <source>
        <dbReference type="ARBA" id="ARBA00023204"/>
    </source>
</evidence>
<dbReference type="InterPro" id="IPR013849">
    <property type="entry name" value="DNA_helicase_Holl-junc_RuvA_I"/>
</dbReference>
<comment type="caution">
    <text evidence="6">Lacks conserved residue(s) required for the propagation of feature annotation.</text>
</comment>
<dbReference type="HAMAP" id="MF_00031">
    <property type="entry name" value="DNA_HJ_migration_RuvA"/>
    <property type="match status" value="1"/>
</dbReference>
<comment type="domain">
    <text evidence="6">Has three domains with a flexible linker between the domains II and III and assumes an 'L' shape. Domain III is highly mobile and contacts RuvB.</text>
</comment>
<evidence type="ECO:0000256" key="1">
    <source>
        <dbReference type="ARBA" id="ARBA00022490"/>
    </source>
</evidence>
<dbReference type="Pfam" id="PF01330">
    <property type="entry name" value="RuvA_N"/>
    <property type="match status" value="1"/>
</dbReference>
<dbReference type="InterPro" id="IPR000085">
    <property type="entry name" value="RuvA"/>
</dbReference>
<dbReference type="Pfam" id="PF14520">
    <property type="entry name" value="HHH_5"/>
    <property type="match status" value="1"/>
</dbReference>
<proteinExistence type="inferred from homology"/>
<feature type="domain" description="Helix-hairpin-helix DNA-binding motif class 1" evidence="7">
    <location>
        <begin position="107"/>
        <end position="126"/>
    </location>
</feature>
<protein>
    <recommendedName>
        <fullName evidence="6">Holliday junction branch migration complex subunit RuvA</fullName>
    </recommendedName>
</protein>
<gene>
    <name evidence="6 8" type="primary">ruvA</name>
    <name evidence="8" type="ORF">WMO66_12195</name>
</gene>
<dbReference type="GO" id="GO:0003678">
    <property type="term" value="F:DNA helicase activity"/>
    <property type="evidence" value="ECO:0007669"/>
    <property type="project" value="UniProtKB-EC"/>
</dbReference>
<keyword evidence="9" id="KW-1185">Reference proteome</keyword>
<evidence type="ECO:0000256" key="6">
    <source>
        <dbReference type="HAMAP-Rule" id="MF_00031"/>
    </source>
</evidence>
<comment type="subunit">
    <text evidence="6">Homotetramer. Forms an RuvA(8)-RuvB(12)-Holliday junction (HJ) complex. HJ DNA is sandwiched between 2 RuvA tetramers; dsDNA enters through RuvA and exits via RuvB. An RuvB hexamer assembles on each DNA strand where it exits the tetramer. Each RuvB hexamer is contacted by two RuvA subunits (via domain III) on 2 adjacent RuvB subunits; this complex drives branch migration. In the full resolvosome a probable DNA-RuvA(4)-RuvB(12)-RuvC(2) complex forms which resolves the HJ.</text>
</comment>
<dbReference type="RefSeq" id="WP_349136695.1">
    <property type="nucleotide sequence ID" value="NZ_JBBMFF010000254.1"/>
</dbReference>
<dbReference type="InterPro" id="IPR010994">
    <property type="entry name" value="RuvA_2-like"/>
</dbReference>
<name>A0ABV1G991_9FIRM</name>
<dbReference type="SUPFAM" id="SSF50249">
    <property type="entry name" value="Nucleic acid-binding proteins"/>
    <property type="match status" value="1"/>
</dbReference>
<dbReference type="InterPro" id="IPR003583">
    <property type="entry name" value="Hlx-hairpin-Hlx_DNA-bd_motif"/>
</dbReference>
<evidence type="ECO:0000256" key="3">
    <source>
        <dbReference type="ARBA" id="ARBA00023125"/>
    </source>
</evidence>
<accession>A0ABV1G991</accession>
<dbReference type="Gene3D" id="2.40.50.140">
    <property type="entry name" value="Nucleic acid-binding proteins"/>
    <property type="match status" value="1"/>
</dbReference>
<dbReference type="SMART" id="SM00278">
    <property type="entry name" value="HhH1"/>
    <property type="match status" value="2"/>
</dbReference>
<evidence type="ECO:0000313" key="9">
    <source>
        <dbReference type="Proteomes" id="UP001491552"/>
    </source>
</evidence>
<dbReference type="Gene3D" id="1.10.150.20">
    <property type="entry name" value="5' to 3' exonuclease, C-terminal subdomain"/>
    <property type="match status" value="1"/>
</dbReference>
<feature type="domain" description="Helix-hairpin-helix DNA-binding motif class 1" evidence="7">
    <location>
        <begin position="72"/>
        <end position="91"/>
    </location>
</feature>
<dbReference type="Proteomes" id="UP001491552">
    <property type="component" value="Unassembled WGS sequence"/>
</dbReference>
<feature type="region of interest" description="Domain III" evidence="6">
    <location>
        <begin position="152"/>
        <end position="201"/>
    </location>
</feature>
<organism evidence="8 9">
    <name type="scientific">Faecousia intestinalis</name>
    <dbReference type="NCBI Taxonomy" id="3133167"/>
    <lineage>
        <taxon>Bacteria</taxon>
        <taxon>Bacillati</taxon>
        <taxon>Bacillota</taxon>
        <taxon>Clostridia</taxon>
        <taxon>Eubacteriales</taxon>
        <taxon>Oscillospiraceae</taxon>
        <taxon>Faecousia</taxon>
    </lineage>
</organism>
<keyword evidence="5 6" id="KW-0234">DNA repair</keyword>
<dbReference type="SUPFAM" id="SSF46929">
    <property type="entry name" value="DNA helicase RuvA subunit, C-terminal domain"/>
    <property type="match status" value="1"/>
</dbReference>
<comment type="function">
    <text evidence="6">The RuvA-RuvB-RuvC complex processes Holliday junction (HJ) DNA during genetic recombination and DNA repair, while the RuvA-RuvB complex plays an important role in the rescue of blocked DNA replication forks via replication fork reversal (RFR). RuvA specifically binds to HJ cruciform DNA, conferring on it an open structure. The RuvB hexamer acts as an ATP-dependent pump, pulling dsDNA into and through the RuvAB complex. HJ branch migration allows RuvC to scan DNA until it finds its consensus sequence, where it cleaves and resolves the cruciform DNA.</text>
</comment>
<dbReference type="Gene3D" id="1.10.8.10">
    <property type="entry name" value="DNA helicase RuvA subunit, C-terminal domain"/>
    <property type="match status" value="1"/>
</dbReference>
<comment type="similarity">
    <text evidence="6">Belongs to the RuvA family.</text>
</comment>